<dbReference type="EMBL" id="LGTW01000002">
    <property type="protein sequence ID" value="KWX25282.1"/>
    <property type="molecule type" value="Genomic_DNA"/>
</dbReference>
<protein>
    <recommendedName>
        <fullName evidence="3">Sulfatase N-terminal domain-containing protein</fullName>
    </recommendedName>
</protein>
<dbReference type="Proteomes" id="UP000070612">
    <property type="component" value="Unassembled WGS sequence"/>
</dbReference>
<sequence>MSESPSRPNIVLIVCDQLRADHVGFGGSSYIRTPHLDRLALSGTTFSNAYVANPICMPNRASLLTGRMPSSHGVVANAGALFWTANTLPRTMREAGYRTVLVGKADLQNGIRRIFDPTPTSAAAVGDPFPPGWDRLEDPDRYHGVLQPDPKDFYGFERIALTLGHADAVGGHHLRWALAQGASFEDLSRVGPQHARYVNEHWWQIYQPHLPAELYSTTFVTETSIATISEFAAGDRPWFLECSFPDPHHPFTAPGDWHFRHHARDIALPASYHDHGVDAPSHLNEFRSLDPAGLVRMFGPTPEQVRAAAAAEAGAIEFLDHSIGRILHAVGESGQADNTIVVFTADHGDMFGDHGLMLKGMMHYAGCTRIPLIFNGPNISPRRTQALASTIDIAPTILQLAQIAPYQDIHGTNLIPSSAADQTPERTCVYIEEDFPQAGMFAFPVPSQARTLITDRYRLTRYIGGTDVNGEIYDLTDDPTESINRFNDPAYATVRRELTDQLIDHVTRLSAPAPLGSLTATSEPHE</sequence>
<dbReference type="InterPro" id="IPR017850">
    <property type="entry name" value="Alkaline_phosphatase_core_sf"/>
</dbReference>
<reference evidence="4 5" key="1">
    <citation type="submission" date="2015-07" db="EMBL/GenBank/DDBJ databases">
        <title>A draft genome sequence of Mycobacterium wolinskyi.</title>
        <authorList>
            <person name="de Man T.J."/>
            <person name="Perry K.A."/>
            <person name="Coulliette A.D."/>
            <person name="Jensen B."/>
            <person name="Toney N.C."/>
            <person name="Limbago B.M."/>
            <person name="Noble-Wang J."/>
        </authorList>
    </citation>
    <scope>NUCLEOTIDE SEQUENCE [LARGE SCALE GENOMIC DNA]</scope>
    <source>
        <strain evidence="4 5">CDC_01</strain>
    </source>
</reference>
<comment type="caution">
    <text evidence="4">The sequence shown here is derived from an EMBL/GenBank/DDBJ whole genome shotgun (WGS) entry which is preliminary data.</text>
</comment>
<dbReference type="SUPFAM" id="SSF53649">
    <property type="entry name" value="Alkaline phosphatase-like"/>
    <property type="match status" value="1"/>
</dbReference>
<dbReference type="GO" id="GO:0005737">
    <property type="term" value="C:cytoplasm"/>
    <property type="evidence" value="ECO:0007669"/>
    <property type="project" value="TreeGrafter"/>
</dbReference>
<dbReference type="PANTHER" id="PTHR45953">
    <property type="entry name" value="IDURONATE 2-SULFATASE"/>
    <property type="match status" value="1"/>
</dbReference>
<evidence type="ECO:0000256" key="1">
    <source>
        <dbReference type="ARBA" id="ARBA00022723"/>
    </source>
</evidence>
<dbReference type="RefSeq" id="WP_067843808.1">
    <property type="nucleotide sequence ID" value="NZ_LGTW01000002.1"/>
</dbReference>
<keyword evidence="5" id="KW-1185">Reference proteome</keyword>
<accession>A0A132PTB2</accession>
<feature type="domain" description="Sulfatase N-terminal" evidence="3">
    <location>
        <begin position="8"/>
        <end position="403"/>
    </location>
</feature>
<evidence type="ECO:0000313" key="5">
    <source>
        <dbReference type="Proteomes" id="UP000070612"/>
    </source>
</evidence>
<dbReference type="GO" id="GO:0046872">
    <property type="term" value="F:metal ion binding"/>
    <property type="evidence" value="ECO:0007669"/>
    <property type="project" value="UniProtKB-KW"/>
</dbReference>
<name>A0A132PTB2_9MYCO</name>
<keyword evidence="2" id="KW-0378">Hydrolase</keyword>
<proteinExistence type="predicted"/>
<organism evidence="4 5">
    <name type="scientific">Mycolicibacterium wolinskyi</name>
    <dbReference type="NCBI Taxonomy" id="59750"/>
    <lineage>
        <taxon>Bacteria</taxon>
        <taxon>Bacillati</taxon>
        <taxon>Actinomycetota</taxon>
        <taxon>Actinomycetes</taxon>
        <taxon>Mycobacteriales</taxon>
        <taxon>Mycobacteriaceae</taxon>
        <taxon>Mycolicibacterium</taxon>
    </lineage>
</organism>
<dbReference type="InterPro" id="IPR000917">
    <property type="entry name" value="Sulfatase_N"/>
</dbReference>
<evidence type="ECO:0000259" key="3">
    <source>
        <dbReference type="Pfam" id="PF00884"/>
    </source>
</evidence>
<dbReference type="PANTHER" id="PTHR45953:SF1">
    <property type="entry name" value="IDURONATE 2-SULFATASE"/>
    <property type="match status" value="1"/>
</dbReference>
<evidence type="ECO:0000256" key="2">
    <source>
        <dbReference type="ARBA" id="ARBA00022801"/>
    </source>
</evidence>
<dbReference type="Gene3D" id="3.40.720.10">
    <property type="entry name" value="Alkaline Phosphatase, subunit A"/>
    <property type="match status" value="1"/>
</dbReference>
<gene>
    <name evidence="4" type="ORF">AFM11_03015</name>
</gene>
<keyword evidence="1" id="KW-0479">Metal-binding</keyword>
<evidence type="ECO:0000313" key="4">
    <source>
        <dbReference type="EMBL" id="KWX25282.1"/>
    </source>
</evidence>
<dbReference type="Pfam" id="PF00884">
    <property type="entry name" value="Sulfatase"/>
    <property type="match status" value="1"/>
</dbReference>
<dbReference type="GO" id="GO:0008484">
    <property type="term" value="F:sulfuric ester hydrolase activity"/>
    <property type="evidence" value="ECO:0007669"/>
    <property type="project" value="TreeGrafter"/>
</dbReference>
<dbReference type="AlphaFoldDB" id="A0A132PTB2"/>
<dbReference type="PATRIC" id="fig|59750.3.peg.2471"/>